<feature type="transmembrane region" description="Helical" evidence="11">
    <location>
        <begin position="170"/>
        <end position="190"/>
    </location>
</feature>
<evidence type="ECO:0000256" key="9">
    <source>
        <dbReference type="ARBA" id="ARBA00023098"/>
    </source>
</evidence>
<dbReference type="eggNOG" id="COG0697">
    <property type="taxonomic scope" value="Bacteria"/>
</dbReference>
<keyword evidence="9" id="KW-0443">Lipid metabolism</keyword>
<feature type="transmembrane region" description="Helical" evidence="11">
    <location>
        <begin position="6"/>
        <end position="23"/>
    </location>
</feature>
<dbReference type="InterPro" id="IPR000390">
    <property type="entry name" value="Small_drug/metabolite_transptr"/>
</dbReference>
<evidence type="ECO:0000256" key="4">
    <source>
        <dbReference type="ARBA" id="ARBA00022519"/>
    </source>
</evidence>
<evidence type="ECO:0000313" key="14">
    <source>
        <dbReference type="Proteomes" id="UP000029499"/>
    </source>
</evidence>
<dbReference type="EMBL" id="CP009533">
    <property type="protein sequence ID" value="AIS17348.1"/>
    <property type="molecule type" value="Genomic_DNA"/>
</dbReference>
<evidence type="ECO:0000256" key="1">
    <source>
        <dbReference type="ARBA" id="ARBA00004651"/>
    </source>
</evidence>
<evidence type="ECO:0000256" key="8">
    <source>
        <dbReference type="ARBA" id="ARBA00022989"/>
    </source>
</evidence>
<dbReference type="GO" id="GO:0022857">
    <property type="term" value="F:transmembrane transporter activity"/>
    <property type="evidence" value="ECO:0007669"/>
    <property type="project" value="InterPro"/>
</dbReference>
<dbReference type="SUPFAM" id="SSF103481">
    <property type="entry name" value="Multidrug resistance efflux transporter EmrE"/>
    <property type="match status" value="2"/>
</dbReference>
<feature type="transmembrane region" description="Helical" evidence="11">
    <location>
        <begin position="202"/>
        <end position="225"/>
    </location>
</feature>
<keyword evidence="3" id="KW-0444">Lipid biosynthesis</keyword>
<protein>
    <submittedName>
        <fullName evidence="13">Multidrug DMT transporter permease</fullName>
    </submittedName>
</protein>
<feature type="transmembrane region" description="Helical" evidence="11">
    <location>
        <begin position="114"/>
        <end position="132"/>
    </location>
</feature>
<reference evidence="13 14" key="1">
    <citation type="journal article" date="2015" name="J. Biotechnol.">
        <title>Complete genome sequence of Pseudomonas rhizosphaerae IH5T (=DSM 16299T), a phosphate-solubilizing rhizobacterium for bacterial biofertilizer.</title>
        <authorList>
            <person name="Kwak Y."/>
            <person name="Jung B.K."/>
            <person name="Shin J.H."/>
        </authorList>
    </citation>
    <scope>NUCLEOTIDE SEQUENCE [LARGE SCALE GENOMIC DNA]</scope>
    <source>
        <strain evidence="13">DSM 16299</strain>
    </source>
</reference>
<evidence type="ECO:0000256" key="10">
    <source>
        <dbReference type="ARBA" id="ARBA00023136"/>
    </source>
</evidence>
<keyword evidence="6 11" id="KW-0812">Transmembrane</keyword>
<keyword evidence="8 11" id="KW-1133">Transmembrane helix</keyword>
<dbReference type="GO" id="GO:0009103">
    <property type="term" value="P:lipopolysaccharide biosynthetic process"/>
    <property type="evidence" value="ECO:0007669"/>
    <property type="project" value="UniProtKB-KW"/>
</dbReference>
<feature type="transmembrane region" description="Helical" evidence="11">
    <location>
        <begin position="59"/>
        <end position="77"/>
    </location>
</feature>
<evidence type="ECO:0000256" key="2">
    <source>
        <dbReference type="ARBA" id="ARBA00022475"/>
    </source>
</evidence>
<proteinExistence type="predicted"/>
<dbReference type="PANTHER" id="PTHR30561:SF9">
    <property type="entry name" value="4-AMINO-4-DEOXY-L-ARABINOSE-PHOSPHOUNDECAPRENOL FLIPPASE SUBUNIT ARNF-RELATED"/>
    <property type="match status" value="1"/>
</dbReference>
<dbReference type="RefSeq" id="WP_043188543.1">
    <property type="nucleotide sequence ID" value="NZ_CP009533.1"/>
</dbReference>
<sequence>MPISTISLVLFAALLHAGWNALLRGGADRLWSMTVMCLAVAGTCIVLALFMVAPAMASWPYAVLSGVLHVGYNLFLVRSYRMGDLGQTYPVARGSSPILIALGAAIFAGEHIQASALAGICLVSGGIILLAFSKGKLAVPSLPYALGTGVFIAAYSVTDGIGARLSGAPMAYTVWMCVLWGVLMPMVYIGRRGARSLFAYRPGMATAAAGGLVSLLAYGIVIQAMTDAPMGMVSALRETSVLFAALIGWFFLGESLTVRKVLACTIIAAGTIIIG</sequence>
<evidence type="ECO:0000256" key="3">
    <source>
        <dbReference type="ARBA" id="ARBA00022516"/>
    </source>
</evidence>
<feature type="transmembrane region" description="Helical" evidence="11">
    <location>
        <begin position="30"/>
        <end position="53"/>
    </location>
</feature>
<feature type="domain" description="EamA" evidence="12">
    <location>
        <begin position="144"/>
        <end position="274"/>
    </location>
</feature>
<evidence type="ECO:0000313" key="13">
    <source>
        <dbReference type="EMBL" id="AIS17348.1"/>
    </source>
</evidence>
<dbReference type="GO" id="GO:0009245">
    <property type="term" value="P:lipid A biosynthetic process"/>
    <property type="evidence" value="ECO:0007669"/>
    <property type="project" value="UniProtKB-KW"/>
</dbReference>
<keyword evidence="2" id="KW-1003">Cell membrane</keyword>
<keyword evidence="5" id="KW-0441">Lipid A biosynthesis</keyword>
<dbReference type="PANTHER" id="PTHR30561">
    <property type="entry name" value="SMR FAMILY PROTON-DEPENDENT DRUG EFFLUX TRANSPORTER SUGE"/>
    <property type="match status" value="1"/>
</dbReference>
<feature type="transmembrane region" description="Helical" evidence="11">
    <location>
        <begin position="89"/>
        <end position="108"/>
    </location>
</feature>
<dbReference type="KEGG" id="prh:LT40_08025"/>
<keyword evidence="10 11" id="KW-0472">Membrane</keyword>
<dbReference type="Pfam" id="PF00892">
    <property type="entry name" value="EamA"/>
    <property type="match status" value="1"/>
</dbReference>
<dbReference type="InterPro" id="IPR037185">
    <property type="entry name" value="EmrE-like"/>
</dbReference>
<gene>
    <name evidence="13" type="ORF">LT40_08025</name>
</gene>
<keyword evidence="4" id="KW-0997">Cell inner membrane</keyword>
<organism evidence="13 14">
    <name type="scientific">Pseudomonas rhizosphaerae</name>
    <dbReference type="NCBI Taxonomy" id="216142"/>
    <lineage>
        <taxon>Bacteria</taxon>
        <taxon>Pseudomonadati</taxon>
        <taxon>Pseudomonadota</taxon>
        <taxon>Gammaproteobacteria</taxon>
        <taxon>Pseudomonadales</taxon>
        <taxon>Pseudomonadaceae</taxon>
        <taxon>Pseudomonas</taxon>
    </lineage>
</organism>
<keyword evidence="7" id="KW-0448">Lipopolysaccharide biosynthesis</keyword>
<keyword evidence="14" id="KW-1185">Reference proteome</keyword>
<dbReference type="AlphaFoldDB" id="A0A089YLT1"/>
<dbReference type="HOGENOM" id="CLU_060016_3_0_6"/>
<feature type="transmembrane region" description="Helical" evidence="11">
    <location>
        <begin position="139"/>
        <end position="158"/>
    </location>
</feature>
<accession>A0A089YLT1</accession>
<evidence type="ECO:0000256" key="11">
    <source>
        <dbReference type="SAM" id="Phobius"/>
    </source>
</evidence>
<dbReference type="Proteomes" id="UP000029499">
    <property type="component" value="Chromosome"/>
</dbReference>
<feature type="transmembrane region" description="Helical" evidence="11">
    <location>
        <begin position="231"/>
        <end position="252"/>
    </location>
</feature>
<evidence type="ECO:0000259" key="12">
    <source>
        <dbReference type="Pfam" id="PF00892"/>
    </source>
</evidence>
<dbReference type="GO" id="GO:0005886">
    <property type="term" value="C:plasma membrane"/>
    <property type="evidence" value="ECO:0007669"/>
    <property type="project" value="UniProtKB-SubCell"/>
</dbReference>
<evidence type="ECO:0000256" key="5">
    <source>
        <dbReference type="ARBA" id="ARBA00022556"/>
    </source>
</evidence>
<evidence type="ECO:0000256" key="7">
    <source>
        <dbReference type="ARBA" id="ARBA00022985"/>
    </source>
</evidence>
<dbReference type="Gene3D" id="1.10.3730.20">
    <property type="match status" value="2"/>
</dbReference>
<dbReference type="OrthoDB" id="9783707at2"/>
<comment type="subcellular location">
    <subcellularLocation>
        <location evidence="1">Cell membrane</location>
        <topology evidence="1">Multi-pass membrane protein</topology>
    </subcellularLocation>
</comment>
<name>A0A089YLT1_9PSED</name>
<evidence type="ECO:0000256" key="6">
    <source>
        <dbReference type="ARBA" id="ARBA00022692"/>
    </source>
</evidence>
<dbReference type="InterPro" id="IPR000620">
    <property type="entry name" value="EamA_dom"/>
</dbReference>